<dbReference type="AlphaFoldDB" id="A0A0N4X8K3"/>
<protein>
    <submittedName>
        <fullName evidence="5">Recep_L_domain domain-containing protein</fullName>
    </submittedName>
</protein>
<dbReference type="Pfam" id="PF01030">
    <property type="entry name" value="Recep_L_domain"/>
    <property type="match status" value="1"/>
</dbReference>
<dbReference type="InterPro" id="IPR053079">
    <property type="entry name" value="SPS2_domain"/>
</dbReference>
<evidence type="ECO:0000313" key="5">
    <source>
        <dbReference type="WBParaSite" id="HPLM_0002069501-mRNA-1"/>
    </source>
</evidence>
<evidence type="ECO:0000256" key="1">
    <source>
        <dbReference type="SAM" id="SignalP"/>
    </source>
</evidence>
<dbReference type="WBParaSite" id="HPLM_0002069501-mRNA-1">
    <property type="protein sequence ID" value="HPLM_0002069501-mRNA-1"/>
    <property type="gene ID" value="HPLM_0002069501"/>
</dbReference>
<feature type="signal peptide" evidence="1">
    <location>
        <begin position="1"/>
        <end position="22"/>
    </location>
</feature>
<keyword evidence="4" id="KW-1185">Reference proteome</keyword>
<name>A0A0N4X8K3_HAEPC</name>
<evidence type="ECO:0000259" key="2">
    <source>
        <dbReference type="Pfam" id="PF01030"/>
    </source>
</evidence>
<reference evidence="3 4" key="2">
    <citation type="submission" date="2018-11" db="EMBL/GenBank/DDBJ databases">
        <authorList>
            <consortium name="Pathogen Informatics"/>
        </authorList>
    </citation>
    <scope>NUCLEOTIDE SEQUENCE [LARGE SCALE GENOMIC DNA]</scope>
    <source>
        <strain evidence="3 4">MHpl1</strain>
    </source>
</reference>
<dbReference type="PANTHER" id="PTHR21662:SF59">
    <property type="entry name" value="RECEPTOR PROTEIN-TYROSINE KINASE"/>
    <property type="match status" value="1"/>
</dbReference>
<dbReference type="OrthoDB" id="5869109at2759"/>
<proteinExistence type="predicted"/>
<dbReference type="SUPFAM" id="SSF52058">
    <property type="entry name" value="L domain-like"/>
    <property type="match status" value="1"/>
</dbReference>
<organism evidence="5">
    <name type="scientific">Haemonchus placei</name>
    <name type="common">Barber's pole worm</name>
    <dbReference type="NCBI Taxonomy" id="6290"/>
    <lineage>
        <taxon>Eukaryota</taxon>
        <taxon>Metazoa</taxon>
        <taxon>Ecdysozoa</taxon>
        <taxon>Nematoda</taxon>
        <taxon>Chromadorea</taxon>
        <taxon>Rhabditida</taxon>
        <taxon>Rhabditina</taxon>
        <taxon>Rhabditomorpha</taxon>
        <taxon>Strongyloidea</taxon>
        <taxon>Trichostrongylidae</taxon>
        <taxon>Haemonchus</taxon>
    </lineage>
</organism>
<dbReference type="InterPro" id="IPR036941">
    <property type="entry name" value="Rcpt_L-dom_sf"/>
</dbReference>
<evidence type="ECO:0000313" key="3">
    <source>
        <dbReference type="EMBL" id="VDO85440.1"/>
    </source>
</evidence>
<dbReference type="InterPro" id="IPR000494">
    <property type="entry name" value="Rcpt_L-dom"/>
</dbReference>
<feature type="domain" description="Receptor L-domain" evidence="2">
    <location>
        <begin position="77"/>
        <end position="126"/>
    </location>
</feature>
<dbReference type="Proteomes" id="UP000268014">
    <property type="component" value="Unassembled WGS sequence"/>
</dbReference>
<sequence length="182" mass="20845">MSTFMLLLVILKMSSLIIRAQGLFLFFRRFFESMLALPYADTWFVSDFEDADFDYDCYYSDWNYLTVSTTNPWASRCTVLTGNIRIGLPSNFTEGQLEKLFQNISTIRGSIVVEGTNLKRLNFLKNVVNMNTFYSTCKLGYSSLKKAPKAQEEVLCLGCSYCYFAAVRDPKFSQGWRGMDSG</sequence>
<feature type="chain" id="PRO_5043124401" evidence="1">
    <location>
        <begin position="23"/>
        <end position="182"/>
    </location>
</feature>
<gene>
    <name evidence="3" type="ORF">HPLM_LOCUS20687</name>
</gene>
<dbReference type="EMBL" id="UZAF01022481">
    <property type="protein sequence ID" value="VDO85440.1"/>
    <property type="molecule type" value="Genomic_DNA"/>
</dbReference>
<reference evidence="5" key="1">
    <citation type="submission" date="2017-02" db="UniProtKB">
        <authorList>
            <consortium name="WormBaseParasite"/>
        </authorList>
    </citation>
    <scope>IDENTIFICATION</scope>
</reference>
<dbReference type="Gene3D" id="3.80.20.20">
    <property type="entry name" value="Receptor L-domain"/>
    <property type="match status" value="1"/>
</dbReference>
<dbReference type="PANTHER" id="PTHR21662">
    <property type="entry name" value="RECEPTOR PROTEIN-TYROSINE KINASE"/>
    <property type="match status" value="1"/>
</dbReference>
<evidence type="ECO:0000313" key="4">
    <source>
        <dbReference type="Proteomes" id="UP000268014"/>
    </source>
</evidence>
<accession>A0A0N4X8K3</accession>
<keyword evidence="1" id="KW-0732">Signal</keyword>